<keyword evidence="3" id="KW-1185">Reference proteome</keyword>
<evidence type="ECO:0000313" key="2">
    <source>
        <dbReference type="EMBL" id="RCN47205.1"/>
    </source>
</evidence>
<dbReference type="SMART" id="SM00198">
    <property type="entry name" value="SCP"/>
    <property type="match status" value="1"/>
</dbReference>
<dbReference type="STRING" id="29170.A0A368GW21"/>
<dbReference type="InterPro" id="IPR014044">
    <property type="entry name" value="CAP_dom"/>
</dbReference>
<evidence type="ECO:0000259" key="1">
    <source>
        <dbReference type="SMART" id="SM00198"/>
    </source>
</evidence>
<proteinExistence type="predicted"/>
<name>A0A368GW21_ANCCA</name>
<accession>A0A368GW21</accession>
<dbReference type="InterPro" id="IPR035940">
    <property type="entry name" value="CAP_sf"/>
</dbReference>
<gene>
    <name evidence="2" type="ORF">ANCCAN_06783</name>
</gene>
<feature type="domain" description="SCP" evidence="1">
    <location>
        <begin position="170"/>
        <end position="327"/>
    </location>
</feature>
<dbReference type="CDD" id="cd05380">
    <property type="entry name" value="CAP_euk"/>
    <property type="match status" value="1"/>
</dbReference>
<dbReference type="Proteomes" id="UP000252519">
    <property type="component" value="Unassembled WGS sequence"/>
</dbReference>
<sequence>MLLSRAPQNWDCNIESNAFFRNCNNTDIPPGFSEISATIDLNGDNCNINTRTSNVLQTLWNEVKSASLSTPNYDNTKIKNFGIMAYGATTGFACSYNKACSNKLICLYNKAPQNNQPLYVSGSNCASSNCPQGSTCEDNLCKLTAGYTQATDTLPKPMCSVNKTDGMTYEMQMTAVNMVNYYRRLLGSGWAKDKGGYAPIGRKMLPLKYECDLLGFYAKALADKCVVPTKPAASNWVLTSYKVNNVNVDPKAVLEEALRTWGDESKKANIQEIGEGVFYEGEVLSEASDWAKMTTERVSFVGCSVKKCEAEGFTLVVCHYFGIFTYGDSLYSVGQPCAGCAKVNRKCDNALGGGLCIPK</sequence>
<organism evidence="2 3">
    <name type="scientific">Ancylostoma caninum</name>
    <name type="common">Dog hookworm</name>
    <dbReference type="NCBI Taxonomy" id="29170"/>
    <lineage>
        <taxon>Eukaryota</taxon>
        <taxon>Metazoa</taxon>
        <taxon>Ecdysozoa</taxon>
        <taxon>Nematoda</taxon>
        <taxon>Chromadorea</taxon>
        <taxon>Rhabditida</taxon>
        <taxon>Rhabditina</taxon>
        <taxon>Rhabditomorpha</taxon>
        <taxon>Strongyloidea</taxon>
        <taxon>Ancylostomatidae</taxon>
        <taxon>Ancylostomatinae</taxon>
        <taxon>Ancylostoma</taxon>
    </lineage>
</organism>
<dbReference type="AlphaFoldDB" id="A0A368GW21"/>
<dbReference type="SUPFAM" id="SSF55797">
    <property type="entry name" value="PR-1-like"/>
    <property type="match status" value="2"/>
</dbReference>
<dbReference type="OrthoDB" id="5881094at2759"/>
<protein>
    <submittedName>
        <fullName evidence="2">SCP-like protein</fullName>
    </submittedName>
</protein>
<dbReference type="EMBL" id="JOJR01000066">
    <property type="protein sequence ID" value="RCN47205.1"/>
    <property type="molecule type" value="Genomic_DNA"/>
</dbReference>
<comment type="caution">
    <text evidence="2">The sequence shown here is derived from an EMBL/GenBank/DDBJ whole genome shotgun (WGS) entry which is preliminary data.</text>
</comment>
<dbReference type="Pfam" id="PF00188">
    <property type="entry name" value="CAP"/>
    <property type="match status" value="1"/>
</dbReference>
<reference evidence="2 3" key="1">
    <citation type="submission" date="2014-10" db="EMBL/GenBank/DDBJ databases">
        <title>Draft genome of the hookworm Ancylostoma caninum.</title>
        <authorList>
            <person name="Mitreva M."/>
        </authorList>
    </citation>
    <scope>NUCLEOTIDE SEQUENCE [LARGE SCALE GENOMIC DNA]</scope>
    <source>
        <strain evidence="2 3">Baltimore</strain>
    </source>
</reference>
<dbReference type="Gene3D" id="3.40.33.10">
    <property type="entry name" value="CAP"/>
    <property type="match status" value="2"/>
</dbReference>
<evidence type="ECO:0000313" key="3">
    <source>
        <dbReference type="Proteomes" id="UP000252519"/>
    </source>
</evidence>